<gene>
    <name evidence="5" type="ORF">D7V88_23440</name>
</gene>
<feature type="coiled-coil region" evidence="1">
    <location>
        <begin position="167"/>
        <end position="218"/>
    </location>
</feature>
<accession>A0A3A8IMU5</accession>
<evidence type="ECO:0000256" key="1">
    <source>
        <dbReference type="SAM" id="Coils"/>
    </source>
</evidence>
<dbReference type="EMBL" id="RAVZ01000172">
    <property type="protein sequence ID" value="RKG83766.1"/>
    <property type="molecule type" value="Genomic_DNA"/>
</dbReference>
<reference evidence="6" key="1">
    <citation type="submission" date="2018-09" db="EMBL/GenBank/DDBJ databases">
        <authorList>
            <person name="Livingstone P.G."/>
            <person name="Whitworth D.E."/>
        </authorList>
    </citation>
    <scope>NUCLEOTIDE SEQUENCE [LARGE SCALE GENOMIC DNA]</scope>
    <source>
        <strain evidence="6">CA054A</strain>
    </source>
</reference>
<dbReference type="Proteomes" id="UP000268094">
    <property type="component" value="Unassembled WGS sequence"/>
</dbReference>
<dbReference type="InterPro" id="IPR058625">
    <property type="entry name" value="MdtA-like_BSH"/>
</dbReference>
<feature type="domain" description="Multidrug resistance protein MdtA-like barrel-sandwich hybrid" evidence="3">
    <location>
        <begin position="68"/>
        <end position="311"/>
    </location>
</feature>
<keyword evidence="2" id="KW-0812">Transmembrane</keyword>
<dbReference type="AlphaFoldDB" id="A0A3A8IMU5"/>
<evidence type="ECO:0000313" key="5">
    <source>
        <dbReference type="EMBL" id="RKG83766.1"/>
    </source>
</evidence>
<dbReference type="Gene3D" id="2.40.50.100">
    <property type="match status" value="1"/>
</dbReference>
<keyword evidence="1" id="KW-0175">Coiled coil</keyword>
<dbReference type="PANTHER" id="PTHR30386:SF24">
    <property type="entry name" value="MULTIDRUG RESISTANCE EFFLUX PUMP"/>
    <property type="match status" value="1"/>
</dbReference>
<dbReference type="RefSeq" id="WP_120542875.1">
    <property type="nucleotide sequence ID" value="NZ_RAVZ01000172.1"/>
</dbReference>
<dbReference type="InterPro" id="IPR058634">
    <property type="entry name" value="AaeA-lik-b-barrel"/>
</dbReference>
<evidence type="ECO:0000313" key="6">
    <source>
        <dbReference type="Proteomes" id="UP000268094"/>
    </source>
</evidence>
<dbReference type="PANTHER" id="PTHR30386">
    <property type="entry name" value="MEMBRANE FUSION SUBUNIT OF EMRAB-TOLC MULTIDRUG EFFLUX PUMP"/>
    <property type="match status" value="1"/>
</dbReference>
<comment type="caution">
    <text evidence="5">The sequence shown here is derived from an EMBL/GenBank/DDBJ whole genome shotgun (WGS) entry which is preliminary data.</text>
</comment>
<sequence>MATTTTAPQLVPEAAPAPSAEAQAKRGKRGFFILGAVVAVILVSLGGYKLLTAGQETTDDAQVEADVVPLSARVSGPVVKVTVADNATVHQGDVILQIDARPYEARVKQAEAELESARAQAVAADAQATVAAAGAKGGLSSAKALVITSNSAVGSAQAQVASARAAVTRAEAQARKAALDLERAKNLREQNVVAQSALDDAQTGNETAQAALEGARAQLTLAEEGRRTAESKVAEARGQLDVSAPIDEKIAAAQANASLAHARVKGAEAALDQAKLQLEDTRIVAPADGQVSKLSVHAGQLLTPGQAVAELVPLTTYVVANFKETQVGHMHAGQRVEVELDAFSGEKLEGRVESLSGGTGSRFSLLPPDNASGNFVKVVQRVPVRITWVHPPEGLTLRAGLSAGVTVHTK</sequence>
<dbReference type="Gene3D" id="1.10.287.470">
    <property type="entry name" value="Helix hairpin bin"/>
    <property type="match status" value="1"/>
</dbReference>
<keyword evidence="2" id="KW-1133">Transmembrane helix</keyword>
<feature type="coiled-coil region" evidence="1">
    <location>
        <begin position="100"/>
        <end position="127"/>
    </location>
</feature>
<feature type="transmembrane region" description="Helical" evidence="2">
    <location>
        <begin position="31"/>
        <end position="51"/>
    </location>
</feature>
<dbReference type="GO" id="GO:0055085">
    <property type="term" value="P:transmembrane transport"/>
    <property type="evidence" value="ECO:0007669"/>
    <property type="project" value="InterPro"/>
</dbReference>
<evidence type="ECO:0000259" key="4">
    <source>
        <dbReference type="Pfam" id="PF25963"/>
    </source>
</evidence>
<evidence type="ECO:0000259" key="3">
    <source>
        <dbReference type="Pfam" id="PF25917"/>
    </source>
</evidence>
<proteinExistence type="predicted"/>
<organism evidence="5 6">
    <name type="scientific">Corallococcus terminator</name>
    <dbReference type="NCBI Taxonomy" id="2316733"/>
    <lineage>
        <taxon>Bacteria</taxon>
        <taxon>Pseudomonadati</taxon>
        <taxon>Myxococcota</taxon>
        <taxon>Myxococcia</taxon>
        <taxon>Myxococcales</taxon>
        <taxon>Cystobacterineae</taxon>
        <taxon>Myxococcaceae</taxon>
        <taxon>Corallococcus</taxon>
    </lineage>
</organism>
<dbReference type="PRINTS" id="PR01490">
    <property type="entry name" value="RTXTOXIND"/>
</dbReference>
<dbReference type="SUPFAM" id="SSF111369">
    <property type="entry name" value="HlyD-like secretion proteins"/>
    <property type="match status" value="3"/>
</dbReference>
<dbReference type="OrthoDB" id="9811754at2"/>
<evidence type="ECO:0000256" key="2">
    <source>
        <dbReference type="SAM" id="Phobius"/>
    </source>
</evidence>
<feature type="domain" description="p-hydroxybenzoic acid efflux pump subunit AaeA-like beta-barrel" evidence="4">
    <location>
        <begin position="316"/>
        <end position="408"/>
    </location>
</feature>
<dbReference type="InterPro" id="IPR050739">
    <property type="entry name" value="MFP"/>
</dbReference>
<keyword evidence="2" id="KW-0472">Membrane</keyword>
<protein>
    <submittedName>
        <fullName evidence="5">HlyD family secretion protein</fullName>
    </submittedName>
</protein>
<keyword evidence="6" id="KW-1185">Reference proteome</keyword>
<name>A0A3A8IMU5_9BACT</name>
<dbReference type="Pfam" id="PF25963">
    <property type="entry name" value="Beta-barrel_AAEA"/>
    <property type="match status" value="1"/>
</dbReference>
<dbReference type="Pfam" id="PF25917">
    <property type="entry name" value="BSH_RND"/>
    <property type="match status" value="1"/>
</dbReference>
<dbReference type="Gene3D" id="2.40.30.170">
    <property type="match status" value="1"/>
</dbReference>